<dbReference type="SMART" id="SM00257">
    <property type="entry name" value="LysM"/>
    <property type="match status" value="1"/>
</dbReference>
<organism evidence="3">
    <name type="scientific">marine metagenome</name>
    <dbReference type="NCBI Taxonomy" id="408172"/>
    <lineage>
        <taxon>unclassified sequences</taxon>
        <taxon>metagenomes</taxon>
        <taxon>ecological metagenomes</taxon>
    </lineage>
</organism>
<name>A0A381QVQ4_9ZZZZ</name>
<reference evidence="3" key="1">
    <citation type="submission" date="2018-05" db="EMBL/GenBank/DDBJ databases">
        <authorList>
            <person name="Lanie J.A."/>
            <person name="Ng W.-L."/>
            <person name="Kazmierczak K.M."/>
            <person name="Andrzejewski T.M."/>
            <person name="Davidsen T.M."/>
            <person name="Wayne K.J."/>
            <person name="Tettelin H."/>
            <person name="Glass J.I."/>
            <person name="Rusch D."/>
            <person name="Podicherti R."/>
            <person name="Tsui H.-C.T."/>
            <person name="Winkler M.E."/>
        </authorList>
    </citation>
    <scope>NUCLEOTIDE SEQUENCE</scope>
</reference>
<proteinExistence type="inferred from homology"/>
<sequence>MSITKNLCNRVGLVTSFIIIAACGGYQAPVSEQGERQLVRAPIIIDGSTPDRGNNTPRDSVAVVDSSQAGILASQIYRVRAGDTLFSIAFQHDLDFRRLATSNNLNSPYTIFVGQEINLNTTQIARTSSMTSTNIGEPSINNSVARAQGSISRAGDLIRRAIGSNSEKPNWRWPHGGKVIRGFEADMNKGIDIGGKLGDPVFAASSGDVVYSGRGVQGSGNLIIIRHNDRYLSAYAHNSRMLVGEGIHVKEGDKIAEVGNSSNGISMLHFEIRFDGKSVDPTGLLPHR</sequence>
<dbReference type="Gene3D" id="2.70.70.10">
    <property type="entry name" value="Glucose Permease (Domain IIA)"/>
    <property type="match status" value="1"/>
</dbReference>
<accession>A0A381QVQ4</accession>
<dbReference type="InterPro" id="IPR011055">
    <property type="entry name" value="Dup_hybrid_motif"/>
</dbReference>
<dbReference type="PANTHER" id="PTHR21666:SF263">
    <property type="entry name" value="MUREIN HYDROLASE ACTIVATOR NLPD"/>
    <property type="match status" value="1"/>
</dbReference>
<dbReference type="InterPro" id="IPR016047">
    <property type="entry name" value="M23ase_b-sheet_dom"/>
</dbReference>
<comment type="similarity">
    <text evidence="1">Belongs to the E.coli NlpD/Haemophilus LppB family.</text>
</comment>
<dbReference type="GO" id="GO:0004222">
    <property type="term" value="F:metalloendopeptidase activity"/>
    <property type="evidence" value="ECO:0007669"/>
    <property type="project" value="TreeGrafter"/>
</dbReference>
<dbReference type="InterPro" id="IPR050570">
    <property type="entry name" value="Cell_wall_metabolism_enzyme"/>
</dbReference>
<dbReference type="PROSITE" id="PS51782">
    <property type="entry name" value="LYSM"/>
    <property type="match status" value="1"/>
</dbReference>
<evidence type="ECO:0000256" key="1">
    <source>
        <dbReference type="ARBA" id="ARBA00038420"/>
    </source>
</evidence>
<dbReference type="SUPFAM" id="SSF51261">
    <property type="entry name" value="Duplicated hybrid motif"/>
    <property type="match status" value="1"/>
</dbReference>
<dbReference type="CDD" id="cd00118">
    <property type="entry name" value="LysM"/>
    <property type="match status" value="1"/>
</dbReference>
<dbReference type="CDD" id="cd12797">
    <property type="entry name" value="M23_peptidase"/>
    <property type="match status" value="1"/>
</dbReference>
<protein>
    <recommendedName>
        <fullName evidence="2">LysM domain-containing protein</fullName>
    </recommendedName>
</protein>
<dbReference type="GO" id="GO:0009279">
    <property type="term" value="C:cell outer membrane"/>
    <property type="evidence" value="ECO:0007669"/>
    <property type="project" value="TreeGrafter"/>
</dbReference>
<dbReference type="InterPro" id="IPR036779">
    <property type="entry name" value="LysM_dom_sf"/>
</dbReference>
<dbReference type="GO" id="GO:0032153">
    <property type="term" value="C:cell division site"/>
    <property type="evidence" value="ECO:0007669"/>
    <property type="project" value="TreeGrafter"/>
</dbReference>
<dbReference type="Gene3D" id="3.10.350.10">
    <property type="entry name" value="LysM domain"/>
    <property type="match status" value="1"/>
</dbReference>
<dbReference type="AlphaFoldDB" id="A0A381QVQ4"/>
<evidence type="ECO:0000313" key="3">
    <source>
        <dbReference type="EMBL" id="SUZ81847.1"/>
    </source>
</evidence>
<evidence type="ECO:0000259" key="2">
    <source>
        <dbReference type="PROSITE" id="PS51782"/>
    </source>
</evidence>
<gene>
    <name evidence="3" type="ORF">METZ01_LOCUS34701</name>
</gene>
<dbReference type="Pfam" id="PF01551">
    <property type="entry name" value="Peptidase_M23"/>
    <property type="match status" value="1"/>
</dbReference>
<dbReference type="EMBL" id="UINC01001483">
    <property type="protein sequence ID" value="SUZ81847.1"/>
    <property type="molecule type" value="Genomic_DNA"/>
</dbReference>
<dbReference type="InterPro" id="IPR018392">
    <property type="entry name" value="LysM"/>
</dbReference>
<dbReference type="Pfam" id="PF01476">
    <property type="entry name" value="LysM"/>
    <property type="match status" value="1"/>
</dbReference>
<dbReference type="PROSITE" id="PS51257">
    <property type="entry name" value="PROKAR_LIPOPROTEIN"/>
    <property type="match status" value="1"/>
</dbReference>
<dbReference type="PANTHER" id="PTHR21666">
    <property type="entry name" value="PEPTIDASE-RELATED"/>
    <property type="match status" value="1"/>
</dbReference>
<feature type="domain" description="LysM" evidence="2">
    <location>
        <begin position="75"/>
        <end position="119"/>
    </location>
</feature>